<name>A0ABP8EH26_9MICO</name>
<proteinExistence type="inferred from homology"/>
<evidence type="ECO:0000256" key="1">
    <source>
        <dbReference type="ARBA" id="ARBA00007637"/>
    </source>
</evidence>
<comment type="similarity">
    <text evidence="1">Belongs to the NAD(P)-dependent epimerase/dehydratase family.</text>
</comment>
<dbReference type="Pfam" id="PF01370">
    <property type="entry name" value="Epimerase"/>
    <property type="match status" value="1"/>
</dbReference>
<evidence type="ECO:0000313" key="3">
    <source>
        <dbReference type="EMBL" id="GAA4283171.1"/>
    </source>
</evidence>
<dbReference type="Proteomes" id="UP001501586">
    <property type="component" value="Unassembled WGS sequence"/>
</dbReference>
<keyword evidence="4" id="KW-1185">Reference proteome</keyword>
<evidence type="ECO:0000259" key="2">
    <source>
        <dbReference type="Pfam" id="PF01370"/>
    </source>
</evidence>
<comment type="caution">
    <text evidence="3">The sequence shown here is derived from an EMBL/GenBank/DDBJ whole genome shotgun (WGS) entry which is preliminary data.</text>
</comment>
<dbReference type="InterPro" id="IPR036291">
    <property type="entry name" value="NAD(P)-bd_dom_sf"/>
</dbReference>
<dbReference type="InterPro" id="IPR001509">
    <property type="entry name" value="Epimerase_deHydtase"/>
</dbReference>
<dbReference type="EMBL" id="BAABAZ010000004">
    <property type="protein sequence ID" value="GAA4283171.1"/>
    <property type="molecule type" value="Genomic_DNA"/>
</dbReference>
<dbReference type="Gene3D" id="3.40.50.720">
    <property type="entry name" value="NAD(P)-binding Rossmann-like Domain"/>
    <property type="match status" value="1"/>
</dbReference>
<protein>
    <submittedName>
        <fullName evidence="3">NAD-dependent epimerase/dehydratase family protein</fullName>
    </submittedName>
</protein>
<dbReference type="SUPFAM" id="SSF51735">
    <property type="entry name" value="NAD(P)-binding Rossmann-fold domains"/>
    <property type="match status" value="1"/>
</dbReference>
<gene>
    <name evidence="3" type="ORF">GCM10022261_07020</name>
</gene>
<feature type="domain" description="NAD-dependent epimerase/dehydratase" evidence="2">
    <location>
        <begin position="2"/>
        <end position="205"/>
    </location>
</feature>
<organism evidence="3 4">
    <name type="scientific">Brevibacterium daeguense</name>
    <dbReference type="NCBI Taxonomy" id="909936"/>
    <lineage>
        <taxon>Bacteria</taxon>
        <taxon>Bacillati</taxon>
        <taxon>Actinomycetota</taxon>
        <taxon>Actinomycetes</taxon>
        <taxon>Micrococcales</taxon>
        <taxon>Brevibacteriaceae</taxon>
        <taxon>Brevibacterium</taxon>
    </lineage>
</organism>
<sequence length="303" mass="32336">MTKAFAARGAEVVVVDRNPPPADDERVSTIIGDLNDPEVRLSVITEGTAGVIHCAAITSVLQSAGMPAETYQANVANTAELLELCRKHSVPRFLLASTNAVVGDVGEKTITADMPLAPLTPYGATKAAGEMLLSGYAGAYGITASALRLTNVYGPGMKHKDSFVPRLMRAALSGDTVRIHGDGRQRRDLVYLDDVVAGVLRVWDSGFTGRAILGSGRSISVLEMVETARRVTGRLLPSEHIPAPRGEMPAVVVDLSASERELGYHPTVSFAEGLAAVWQDFLHDELHADRRDSPELDSVIARS</sequence>
<reference evidence="4" key="1">
    <citation type="journal article" date="2019" name="Int. J. Syst. Evol. Microbiol.">
        <title>The Global Catalogue of Microorganisms (GCM) 10K type strain sequencing project: providing services to taxonomists for standard genome sequencing and annotation.</title>
        <authorList>
            <consortium name="The Broad Institute Genomics Platform"/>
            <consortium name="The Broad Institute Genome Sequencing Center for Infectious Disease"/>
            <person name="Wu L."/>
            <person name="Ma J."/>
        </authorList>
    </citation>
    <scope>NUCLEOTIDE SEQUENCE [LARGE SCALE GENOMIC DNA]</scope>
    <source>
        <strain evidence="4">JCM 17458</strain>
    </source>
</reference>
<dbReference type="PANTHER" id="PTHR43000">
    <property type="entry name" value="DTDP-D-GLUCOSE 4,6-DEHYDRATASE-RELATED"/>
    <property type="match status" value="1"/>
</dbReference>
<evidence type="ECO:0000313" key="4">
    <source>
        <dbReference type="Proteomes" id="UP001501586"/>
    </source>
</evidence>
<accession>A0ABP8EH26</accession>